<reference evidence="3 4" key="1">
    <citation type="submission" date="2019-03" db="EMBL/GenBank/DDBJ databases">
        <title>Genomic Encyclopedia of Type Strains, Phase IV (KMG-IV): sequencing the most valuable type-strain genomes for metagenomic binning, comparative biology and taxonomic classification.</title>
        <authorList>
            <person name="Goeker M."/>
        </authorList>
    </citation>
    <scope>NUCLEOTIDE SEQUENCE [LARGE SCALE GENOMIC DNA]</scope>
    <source>
        <strain evidence="3 4">DSM 15969</strain>
    </source>
</reference>
<protein>
    <submittedName>
        <fullName evidence="3">Putative nucleotidyltransferase with HDIG domain</fullName>
    </submittedName>
</protein>
<dbReference type="NCBIfam" id="TIGR00277">
    <property type="entry name" value="HDIG"/>
    <property type="match status" value="1"/>
</dbReference>
<dbReference type="GO" id="GO:0016740">
    <property type="term" value="F:transferase activity"/>
    <property type="evidence" value="ECO:0007669"/>
    <property type="project" value="UniProtKB-KW"/>
</dbReference>
<evidence type="ECO:0000313" key="4">
    <source>
        <dbReference type="Proteomes" id="UP000295063"/>
    </source>
</evidence>
<dbReference type="AlphaFoldDB" id="A0A4R1PXD7"/>
<dbReference type="PANTHER" id="PTHR43155">
    <property type="entry name" value="CYCLIC DI-GMP PHOSPHODIESTERASE PA4108-RELATED"/>
    <property type="match status" value="1"/>
</dbReference>
<accession>A0A4R1PXD7</accession>
<dbReference type="SUPFAM" id="SSF109604">
    <property type="entry name" value="HD-domain/PDEase-like"/>
    <property type="match status" value="1"/>
</dbReference>
<evidence type="ECO:0000259" key="2">
    <source>
        <dbReference type="PROSITE" id="PS51832"/>
    </source>
</evidence>
<dbReference type="Pfam" id="PF13487">
    <property type="entry name" value="HD_5"/>
    <property type="match status" value="1"/>
</dbReference>
<dbReference type="PROSITE" id="PS51831">
    <property type="entry name" value="HD"/>
    <property type="match status" value="1"/>
</dbReference>
<keyword evidence="4" id="KW-1185">Reference proteome</keyword>
<name>A0A4R1PXD7_9FIRM</name>
<dbReference type="InterPro" id="IPR037522">
    <property type="entry name" value="HD_GYP_dom"/>
</dbReference>
<dbReference type="InterPro" id="IPR006674">
    <property type="entry name" value="HD_domain"/>
</dbReference>
<dbReference type="InterPro" id="IPR003607">
    <property type="entry name" value="HD/PDEase_dom"/>
</dbReference>
<keyword evidence="3" id="KW-0808">Transferase</keyword>
<dbReference type="SMART" id="SM00471">
    <property type="entry name" value="HDc"/>
    <property type="match status" value="1"/>
</dbReference>
<dbReference type="CDD" id="cd00077">
    <property type="entry name" value="HDc"/>
    <property type="match status" value="1"/>
</dbReference>
<feature type="domain" description="HD" evidence="1">
    <location>
        <begin position="138"/>
        <end position="261"/>
    </location>
</feature>
<evidence type="ECO:0000259" key="1">
    <source>
        <dbReference type="PROSITE" id="PS51831"/>
    </source>
</evidence>
<dbReference type="Gene3D" id="1.10.3210.10">
    <property type="entry name" value="Hypothetical protein af1432"/>
    <property type="match status" value="1"/>
</dbReference>
<gene>
    <name evidence="3" type="ORF">EV210_11478</name>
</gene>
<dbReference type="EMBL" id="SLUI01000014">
    <property type="protein sequence ID" value="TCL35061.1"/>
    <property type="molecule type" value="Genomic_DNA"/>
</dbReference>
<dbReference type="OrthoDB" id="1677843at2"/>
<dbReference type="InterPro" id="IPR006675">
    <property type="entry name" value="HDIG_dom"/>
</dbReference>
<feature type="domain" description="HD-GYP" evidence="2">
    <location>
        <begin position="116"/>
        <end position="312"/>
    </location>
</feature>
<dbReference type="RefSeq" id="WP_132082772.1">
    <property type="nucleotide sequence ID" value="NZ_DAMAKO010000002.1"/>
</dbReference>
<comment type="caution">
    <text evidence="3">The sequence shown here is derived from an EMBL/GenBank/DDBJ whole genome shotgun (WGS) entry which is preliminary data.</text>
</comment>
<organism evidence="3 4">
    <name type="scientific">Anaerospora hongkongensis</name>
    <dbReference type="NCBI Taxonomy" id="244830"/>
    <lineage>
        <taxon>Bacteria</taxon>
        <taxon>Bacillati</taxon>
        <taxon>Bacillota</taxon>
        <taxon>Negativicutes</taxon>
        <taxon>Selenomonadales</taxon>
        <taxon>Sporomusaceae</taxon>
        <taxon>Anaerospora</taxon>
    </lineage>
</organism>
<proteinExistence type="predicted"/>
<dbReference type="PANTHER" id="PTHR43155:SF2">
    <property type="entry name" value="CYCLIC DI-GMP PHOSPHODIESTERASE PA4108"/>
    <property type="match status" value="1"/>
</dbReference>
<dbReference type="Proteomes" id="UP000295063">
    <property type="component" value="Unassembled WGS sequence"/>
</dbReference>
<evidence type="ECO:0000313" key="3">
    <source>
        <dbReference type="EMBL" id="TCL35061.1"/>
    </source>
</evidence>
<sequence>MVNKIRRYSLKNVKPGMEVGQLVFTNDGQVVLGEGTILTPSLIERLDYWGITYLLIKQNADEVLPWQESPESVTQKKFFAEYAKTVDVIKQAFGNIRFASEAPVEKLCELVDDSIEPLAGSVGVINHLQMVPRQDDYTFHHSMNVAITSGLLGRWLGYTENNLKELMLAGLLHDVGKMQIPPEILNKPGKLTVDEMEIMKQHTTRGYQLIKKAESASIGVLCGILQHHERMDGTGYPLKTAGDKIHPFAKIIAVADAYDAMTSDRVYHRKIAPFAVVELLVQEMFGKLDPTVCTMFLNNVRDYFLGNIVQLCDGREAEVIYLGQFLGSRPVVRTIDGELLDLEKQKKFTIVKTIKA</sequence>
<dbReference type="PROSITE" id="PS51832">
    <property type="entry name" value="HD_GYP"/>
    <property type="match status" value="1"/>
</dbReference>